<accession>A0AA95K9L0</accession>
<dbReference type="Gene3D" id="1.10.10.10">
    <property type="entry name" value="Winged helix-like DNA-binding domain superfamily/Winged helix DNA-binding domain"/>
    <property type="match status" value="1"/>
</dbReference>
<protein>
    <recommendedName>
        <fullName evidence="6">Arsenical resistance operon repressor</fullName>
    </recommendedName>
</protein>
<dbReference type="SUPFAM" id="SSF46785">
    <property type="entry name" value="Winged helix' DNA-binding domain"/>
    <property type="match status" value="1"/>
</dbReference>
<evidence type="ECO:0000313" key="9">
    <source>
        <dbReference type="Proteomes" id="UP001177595"/>
    </source>
</evidence>
<dbReference type="GO" id="GO:0046685">
    <property type="term" value="P:response to arsenic-containing substance"/>
    <property type="evidence" value="ECO:0007669"/>
    <property type="project" value="UniProtKB-KW"/>
</dbReference>
<dbReference type="Pfam" id="PF01022">
    <property type="entry name" value="HTH_5"/>
    <property type="match status" value="1"/>
</dbReference>
<dbReference type="InterPro" id="IPR051081">
    <property type="entry name" value="HTH_MetalResp_TranReg"/>
</dbReference>
<keyword evidence="5" id="KW-0804">Transcription</keyword>
<evidence type="ECO:0000256" key="4">
    <source>
        <dbReference type="ARBA" id="ARBA00023125"/>
    </source>
</evidence>
<evidence type="ECO:0000313" key="8">
    <source>
        <dbReference type="EMBL" id="WGM01521.1"/>
    </source>
</evidence>
<evidence type="ECO:0000256" key="1">
    <source>
        <dbReference type="ARBA" id="ARBA00011432"/>
    </source>
</evidence>
<dbReference type="NCBIfam" id="NF007528">
    <property type="entry name" value="PRK10141.1"/>
    <property type="match status" value="1"/>
</dbReference>
<evidence type="ECO:0000256" key="3">
    <source>
        <dbReference type="ARBA" id="ARBA00023015"/>
    </source>
</evidence>
<dbReference type="Proteomes" id="UP001177595">
    <property type="component" value="Chromosome"/>
</dbReference>
<proteinExistence type="predicted"/>
<dbReference type="CDD" id="cd00090">
    <property type="entry name" value="HTH_ARSR"/>
    <property type="match status" value="1"/>
</dbReference>
<reference evidence="8" key="1">
    <citation type="submission" date="2023-04" db="EMBL/GenBank/DDBJ databases">
        <title>Genome dynamics across the evolutionary transition to endosymbiosis.</title>
        <authorList>
            <person name="Siozios S."/>
            <person name="Nadal-Jimenez P."/>
            <person name="Azagi T."/>
            <person name="Sprong H."/>
            <person name="Frost C.L."/>
            <person name="Parratt S.R."/>
            <person name="Taylor G."/>
            <person name="Brettell L."/>
            <person name="Lew K.C."/>
            <person name="Croft L."/>
            <person name="King K.C."/>
            <person name="Brockhurst M.A."/>
            <person name="Hypsa V."/>
            <person name="Novakova E."/>
            <person name="Darby A.C."/>
            <person name="Hurst G.D.D."/>
        </authorList>
    </citation>
    <scope>NUCLEOTIDE SEQUENCE</scope>
    <source>
        <strain evidence="8">APv</strain>
    </source>
</reference>
<evidence type="ECO:0000256" key="2">
    <source>
        <dbReference type="ARBA" id="ARBA00022849"/>
    </source>
</evidence>
<dbReference type="FunFam" id="1.10.10.10:FF:000279">
    <property type="entry name" value="Transcriptional regulator, ArsR family"/>
    <property type="match status" value="1"/>
</dbReference>
<evidence type="ECO:0000259" key="7">
    <source>
        <dbReference type="PROSITE" id="PS50987"/>
    </source>
</evidence>
<dbReference type="InterPro" id="IPR036390">
    <property type="entry name" value="WH_DNA-bd_sf"/>
</dbReference>
<keyword evidence="2" id="KW-0059">Arsenical resistance</keyword>
<dbReference type="EMBL" id="CP123504">
    <property type="protein sequence ID" value="WGM01521.1"/>
    <property type="molecule type" value="Genomic_DNA"/>
</dbReference>
<dbReference type="RefSeq" id="WP_280625033.1">
    <property type="nucleotide sequence ID" value="NZ_CP123504.1"/>
</dbReference>
<evidence type="ECO:0000256" key="5">
    <source>
        <dbReference type="ARBA" id="ARBA00023163"/>
    </source>
</evidence>
<dbReference type="InterPro" id="IPR036388">
    <property type="entry name" value="WH-like_DNA-bd_sf"/>
</dbReference>
<dbReference type="NCBIfam" id="NF033788">
    <property type="entry name" value="HTH_metalloreg"/>
    <property type="match status" value="1"/>
</dbReference>
<organism evidence="8 9">
    <name type="scientific">Arsenophonus nasoniae</name>
    <name type="common">son-killer infecting Nasonia vitripennis</name>
    <dbReference type="NCBI Taxonomy" id="638"/>
    <lineage>
        <taxon>Bacteria</taxon>
        <taxon>Pseudomonadati</taxon>
        <taxon>Pseudomonadota</taxon>
        <taxon>Gammaproteobacteria</taxon>
        <taxon>Enterobacterales</taxon>
        <taxon>Morganellaceae</taxon>
        <taxon>Arsenophonus</taxon>
    </lineage>
</organism>
<dbReference type="GO" id="GO:0003700">
    <property type="term" value="F:DNA-binding transcription factor activity"/>
    <property type="evidence" value="ECO:0007669"/>
    <property type="project" value="InterPro"/>
</dbReference>
<keyword evidence="3" id="KW-0805">Transcription regulation</keyword>
<dbReference type="InterPro" id="IPR001845">
    <property type="entry name" value="HTH_ArsR_DNA-bd_dom"/>
</dbReference>
<dbReference type="GO" id="GO:0003677">
    <property type="term" value="F:DNA binding"/>
    <property type="evidence" value="ECO:0007669"/>
    <property type="project" value="UniProtKB-KW"/>
</dbReference>
<dbReference type="SMART" id="SM00418">
    <property type="entry name" value="HTH_ARSR"/>
    <property type="match status" value="1"/>
</dbReference>
<gene>
    <name evidence="8" type="ORF">QE210_17250</name>
</gene>
<keyword evidence="4" id="KW-0238">DNA-binding</keyword>
<name>A0AA95K9L0_9GAMM</name>
<sequence>MELEAVQFFKNLSDETRFRILVLLREMGELCVYHLCIALEQPQTKISRHLAMLKKGGLLQNRKEGKWVFYRLSSQASPWVMQIIESVWSNQYQLIDSMINKLILVEFPARSINLPLPNITR</sequence>
<dbReference type="AlphaFoldDB" id="A0AA95K9L0"/>
<dbReference type="PRINTS" id="PR00778">
    <property type="entry name" value="HTHARSR"/>
</dbReference>
<dbReference type="PANTHER" id="PTHR33154:SF18">
    <property type="entry name" value="ARSENICAL RESISTANCE OPERON REPRESSOR"/>
    <property type="match status" value="1"/>
</dbReference>
<dbReference type="InterPro" id="IPR011991">
    <property type="entry name" value="ArsR-like_HTH"/>
</dbReference>
<feature type="domain" description="HTH arsR-type" evidence="7">
    <location>
        <begin position="1"/>
        <end position="91"/>
    </location>
</feature>
<dbReference type="PROSITE" id="PS50987">
    <property type="entry name" value="HTH_ARSR_2"/>
    <property type="match status" value="1"/>
</dbReference>
<evidence type="ECO:0000256" key="6">
    <source>
        <dbReference type="ARBA" id="ARBA00039566"/>
    </source>
</evidence>
<dbReference type="PANTHER" id="PTHR33154">
    <property type="entry name" value="TRANSCRIPTIONAL REGULATOR, ARSR FAMILY"/>
    <property type="match status" value="1"/>
</dbReference>
<comment type="subunit">
    <text evidence="1">Binds DNA as a homodimer.</text>
</comment>